<reference evidence="2 3" key="1">
    <citation type="submission" date="2019-03" db="EMBL/GenBank/DDBJ databases">
        <title>Ramlibacter henchirensis DSM 14656, whole genome shotgun sequence.</title>
        <authorList>
            <person name="Zhang X."/>
            <person name="Feng G."/>
            <person name="Zhu H."/>
        </authorList>
    </citation>
    <scope>NUCLEOTIDE SEQUENCE [LARGE SCALE GENOMIC DNA]</scope>
    <source>
        <strain evidence="2 3">DSM 14656</strain>
    </source>
</reference>
<protein>
    <submittedName>
        <fullName evidence="2">TIGR02281 family clan AA aspartic protease</fullName>
        <ecNumber evidence="2">3.4.23.-</ecNumber>
    </submittedName>
</protein>
<keyword evidence="3" id="KW-1185">Reference proteome</keyword>
<dbReference type="GO" id="GO:0006508">
    <property type="term" value="P:proteolysis"/>
    <property type="evidence" value="ECO:0007669"/>
    <property type="project" value="UniProtKB-KW"/>
</dbReference>
<comment type="caution">
    <text evidence="2">The sequence shown here is derived from an EMBL/GenBank/DDBJ whole genome shotgun (WGS) entry which is preliminary data.</text>
</comment>
<keyword evidence="2" id="KW-0378">Hydrolase</keyword>
<dbReference type="AlphaFoldDB" id="A0A4Z0C2Z4"/>
<dbReference type="GO" id="GO:0008233">
    <property type="term" value="F:peptidase activity"/>
    <property type="evidence" value="ECO:0007669"/>
    <property type="project" value="UniProtKB-KW"/>
</dbReference>
<evidence type="ECO:0000313" key="2">
    <source>
        <dbReference type="EMBL" id="TFZ05903.1"/>
    </source>
</evidence>
<dbReference type="EMBL" id="SMLM01000001">
    <property type="protein sequence ID" value="TFZ05903.1"/>
    <property type="molecule type" value="Genomic_DNA"/>
</dbReference>
<dbReference type="Pfam" id="PF13975">
    <property type="entry name" value="gag-asp_proteas"/>
    <property type="match status" value="1"/>
</dbReference>
<dbReference type="SUPFAM" id="SSF50630">
    <property type="entry name" value="Acid proteases"/>
    <property type="match status" value="1"/>
</dbReference>
<evidence type="ECO:0000313" key="3">
    <source>
        <dbReference type="Proteomes" id="UP000298180"/>
    </source>
</evidence>
<dbReference type="NCBIfam" id="TIGR02281">
    <property type="entry name" value="clan_AA_DTGA"/>
    <property type="match status" value="1"/>
</dbReference>
<dbReference type="InterPro" id="IPR011969">
    <property type="entry name" value="Clan_AA_Asp_peptidase_C"/>
</dbReference>
<keyword evidence="1" id="KW-0732">Signal</keyword>
<gene>
    <name evidence="2" type="ORF">EZ313_04415</name>
</gene>
<dbReference type="EC" id="3.4.23.-" evidence="2"/>
<organism evidence="2 3">
    <name type="scientific">Ramlibacter henchirensis</name>
    <dbReference type="NCBI Taxonomy" id="204072"/>
    <lineage>
        <taxon>Bacteria</taxon>
        <taxon>Pseudomonadati</taxon>
        <taxon>Pseudomonadota</taxon>
        <taxon>Betaproteobacteria</taxon>
        <taxon>Burkholderiales</taxon>
        <taxon>Comamonadaceae</taxon>
        <taxon>Ramlibacter</taxon>
    </lineage>
</organism>
<feature type="chain" id="PRO_5021380071" evidence="1">
    <location>
        <begin position="19"/>
        <end position="212"/>
    </location>
</feature>
<proteinExistence type="predicted"/>
<dbReference type="CDD" id="cd05483">
    <property type="entry name" value="retropepsin_like_bacteria"/>
    <property type="match status" value="1"/>
</dbReference>
<dbReference type="OrthoDB" id="185963at2"/>
<dbReference type="RefSeq" id="WP_135261988.1">
    <property type="nucleotide sequence ID" value="NZ_SMLM01000001.1"/>
</dbReference>
<dbReference type="Proteomes" id="UP000298180">
    <property type="component" value="Unassembled WGS sequence"/>
</dbReference>
<accession>A0A4Z0C2Z4</accession>
<dbReference type="Gene3D" id="2.40.70.10">
    <property type="entry name" value="Acid Proteases"/>
    <property type="match status" value="1"/>
</dbReference>
<sequence length="212" mass="22385">MHKALLAVSLLACVPAWAQSVALQGMMGNRALLIVNGSAPKPVAPGDTHQGVKVVSTSGDQAVVEIDGRRKTLRVGEAPASVGGSGAAPSGSKIVLTVGTGGHFHSEGSINGRATFFMVDTGATSIGIGASEADRLGLDYKSGQPVRLGTANGVTMGWRVMLGTVRIRDVEVRNVEAVVSQQPMPYILLGNSFLNRFQMRRENDQMVLERRY</sequence>
<name>A0A4Z0C2Z4_9BURK</name>
<feature type="signal peptide" evidence="1">
    <location>
        <begin position="1"/>
        <end position="18"/>
    </location>
</feature>
<dbReference type="InterPro" id="IPR034122">
    <property type="entry name" value="Retropepsin-like_bacterial"/>
</dbReference>
<keyword evidence="2" id="KW-0645">Protease</keyword>
<evidence type="ECO:0000256" key="1">
    <source>
        <dbReference type="SAM" id="SignalP"/>
    </source>
</evidence>
<dbReference type="InterPro" id="IPR021109">
    <property type="entry name" value="Peptidase_aspartic_dom_sf"/>
</dbReference>